<dbReference type="InterPro" id="IPR035309">
    <property type="entry name" value="PSME4"/>
</dbReference>
<keyword evidence="12" id="KW-0647">Proteasome</keyword>
<dbReference type="SUPFAM" id="SSF48371">
    <property type="entry name" value="ARM repeat"/>
    <property type="match status" value="2"/>
</dbReference>
<evidence type="ECO:0000256" key="1">
    <source>
        <dbReference type="ARBA" id="ARBA00004324"/>
    </source>
</evidence>
<dbReference type="InterPro" id="IPR055455">
    <property type="entry name" value="HEAT_PSME4"/>
</dbReference>
<reference evidence="12 13" key="1">
    <citation type="submission" date="2024-03" db="EMBL/GenBank/DDBJ databases">
        <title>The Acrasis kona genome and developmental transcriptomes reveal deep origins of eukaryotic multicellular pathways.</title>
        <authorList>
            <person name="Sheikh S."/>
            <person name="Fu C.-J."/>
            <person name="Brown M.W."/>
            <person name="Baldauf S.L."/>
        </authorList>
    </citation>
    <scope>NUCLEOTIDE SEQUENCE [LARGE SCALE GENOMIC DNA]</scope>
    <source>
        <strain evidence="12 13">ATCC MYA-3509</strain>
    </source>
</reference>
<comment type="subcellular location">
    <subcellularLocation>
        <location evidence="2">Cytoplasm</location>
    </subcellularLocation>
    <subcellularLocation>
        <location evidence="1">Nucleus speckle</location>
    </subcellularLocation>
</comment>
<keyword evidence="4" id="KW-0963">Cytoplasm</keyword>
<keyword evidence="7" id="KW-0234">DNA repair</keyword>
<keyword evidence="5" id="KW-0677">Repeat</keyword>
<accession>A0AAW2ZJD4</accession>
<sequence length="1804" mass="207898">MDQMDTGEDTVPNRFKYNEILPEFIRSGLVEESEQWKKQIFEGFEKVAAQEKKEWNILLSTIRSFQRYISTVHYPLTIEERERICNLLVPMLTNKDTSIDHQARIANVLNKVLKDKLDLNIQVDWRPIYDLIKRHYFRKNRTLLYMPIEQHRKAFLNIIYKLRKYFPAETATEEILSELRPMLCPHDFICGSVQSILCLLIPTKPPASNPSEGEPYWLGEVLSIWQWSSNNPFWDLNLISLLRRLSQDRMGNINWDPYLQLIFTRILRSLDLPIGNTPPPSSYNRVPGMNSTLFGEPNTFKTQLMEQSAQLCISLISPINDQPFILLSKLFKSIEQFYHPSNGGEWSDCLGSFLYDLSKRYARRLLQEQESNTNKPFHLNDETNRCMVGLLYPIAKMAMFSKSHRLSLCAIQSIKHLSYVLPEQVFPTLMESISHALQTLTETHQTSAAMELLSVVISPVLNKKDQSLNGSDYVADLMQLALPGIDTNDHLKTLTTSKFYTSLLSIMPLLTNSGEGAPVAVQYFEEWSIQFLSRAFQILHHLAPPSENKKKKGKAIMSMDIVPSFALTNATKVLFQQVDLPLHALLSKKVIQFVSSEFLPNATKQIGMLCRSAAMVESDATNPNYDPLDPFIQLFYKKLIKDHSNQESTLNHLTDNETNYYLRILGKTIQRNQHVHKHSKPLLTILNLISRSESDSTSKTSGKLLKNVLQSLTLVYPSEYRSVSPSVWNSKSFRNEHWNTWGRFTTIDQVDARWHVPSDSEMNSAVDIYNQFVIRPVDLLNQYVANPSSITKSQFTWSLVRIRSLLRGASLMLPELEKSIANQEFTKRHVRNEFNCGDVLVQDSSRFEMNRFDLGSLLHRTCGVVNKNGSDTKLLNLIIKTYHALICYRSESFQKMLDKQKQFAIFKRNMHKSYNKKQCYARQVMIQKAHCEFVSRIYMRVIPFADLHSEMISDLYDLSICEFSKVRLKAQNVFANVLKLFHGRLLPKFIRPAIRTLQDLNSTNEQINGAIYILHKSSILKRIMSDWQMLSEFMLAINKTHHIDKPTIQTRLNNLFVSASVHFKELKIESKSDETHYRNMVNGLLNLIKNPDLHWRYQLMVYTVLVLTIRSDHVVYFPIEGIKIFLKAITSDIISIRVGAIKAVNLILSQYKPNQPKRIVHYQDDFPFDFMQLSKSSHGDSIPKSKSEWERLEIHDKNWFGWNAKPKSCQVYDYSKSVTFSNHVQEMKIGTSSIVLQDAQWLNKLFELLSMQPRPNRYSFEETTAHLFKGMFQIYGPDLLNVTKCHLEKIISHAGSQKPEERSNIALASEFIGGFVRGSKHWAFEDRESAFDYMMPLLDKLLRECSLLCIPDLQAGLRFMIYDFDVRRIHRIRDLLIRNLNLNGGTTASQVKSLSYLLPAFNEISWRDLITQNHLVNDILIRQMSQPYQQVRDGIANCMMLPFRFGWVPARDATTQHLIMRQDESSVPQSHLNQIIRSINDQLVELKQSQISNADLNADSSGANSALVSFSRTLVTWLQHVIGGNSSSMSIAPYIDMMVPMLSSVYAVGNDSELQSACARAFVTISTSLFSKKSVHQIMSLAMQVESAMAKDTLNQSNAMNWRVRLMSLVFVQSFAFRHQFYLLNKQEEDLFYVQLMTLLKDKSVEVREQACSTLAGFIKIANDEKVQQLVEHFESASINPAKKKKKANSSVQLPPSMSLPPKFDAHYAVLGLSALIRAYPYDVPSFLPRLMVRLADFQHYKTVKIENKDEVAVSAQVINDTVRKTFSNFWRTHRDTWHIHKSKFEEDQLYVVTQLLVSPVYYA</sequence>
<dbReference type="PANTHER" id="PTHR32170:SF3">
    <property type="entry name" value="PROTEASOME ACTIVATOR COMPLEX SUBUNIT 4"/>
    <property type="match status" value="1"/>
</dbReference>
<dbReference type="Pfam" id="PF16507">
    <property type="entry name" value="HEAT_PSME4_mid"/>
    <property type="match status" value="2"/>
</dbReference>
<feature type="domain" description="Proteasome activator Blm10 middle HEAT repeats region" evidence="10">
    <location>
        <begin position="327"/>
        <end position="510"/>
    </location>
</feature>
<organism evidence="12 13">
    <name type="scientific">Acrasis kona</name>
    <dbReference type="NCBI Taxonomy" id="1008807"/>
    <lineage>
        <taxon>Eukaryota</taxon>
        <taxon>Discoba</taxon>
        <taxon>Heterolobosea</taxon>
        <taxon>Tetramitia</taxon>
        <taxon>Eutetramitia</taxon>
        <taxon>Acrasidae</taxon>
        <taxon>Acrasis</taxon>
    </lineage>
</organism>
<dbReference type="GO" id="GO:0070628">
    <property type="term" value="F:proteasome binding"/>
    <property type="evidence" value="ECO:0007669"/>
    <property type="project" value="InterPro"/>
</dbReference>
<evidence type="ECO:0000256" key="5">
    <source>
        <dbReference type="ARBA" id="ARBA00022737"/>
    </source>
</evidence>
<dbReference type="InterPro" id="IPR032430">
    <property type="entry name" value="Blm10_mid"/>
</dbReference>
<proteinExistence type="inferred from homology"/>
<feature type="domain" description="Proteasome activator complex subunit 4 C-terminal" evidence="9">
    <location>
        <begin position="1705"/>
        <end position="1804"/>
    </location>
</feature>
<evidence type="ECO:0000256" key="2">
    <source>
        <dbReference type="ARBA" id="ARBA00004496"/>
    </source>
</evidence>
<evidence type="ECO:0000256" key="4">
    <source>
        <dbReference type="ARBA" id="ARBA00022490"/>
    </source>
</evidence>
<protein>
    <submittedName>
        <fullName evidence="12">26S proteasome subunit BLM10</fullName>
    </submittedName>
</protein>
<feature type="domain" description="Proteasome activator complex subunit 4-like HEAT repeat-like" evidence="11">
    <location>
        <begin position="1122"/>
        <end position="1383"/>
    </location>
</feature>
<keyword evidence="13" id="KW-1185">Reference proteome</keyword>
<comment type="caution">
    <text evidence="12">The sequence shown here is derived from an EMBL/GenBank/DDBJ whole genome shotgun (WGS) entry which is preliminary data.</text>
</comment>
<evidence type="ECO:0000256" key="7">
    <source>
        <dbReference type="ARBA" id="ARBA00023204"/>
    </source>
</evidence>
<evidence type="ECO:0000313" key="13">
    <source>
        <dbReference type="Proteomes" id="UP001431209"/>
    </source>
</evidence>
<dbReference type="GO" id="GO:0010499">
    <property type="term" value="P:proteasomal ubiquitin-independent protein catabolic process"/>
    <property type="evidence" value="ECO:0007669"/>
    <property type="project" value="TreeGrafter"/>
</dbReference>
<evidence type="ECO:0000256" key="6">
    <source>
        <dbReference type="ARBA" id="ARBA00022763"/>
    </source>
</evidence>
<evidence type="ECO:0000259" key="11">
    <source>
        <dbReference type="Pfam" id="PF23096"/>
    </source>
</evidence>
<dbReference type="GO" id="GO:0016607">
    <property type="term" value="C:nuclear speck"/>
    <property type="evidence" value="ECO:0007669"/>
    <property type="project" value="UniProtKB-SubCell"/>
</dbReference>
<keyword evidence="8" id="KW-0539">Nucleus</keyword>
<dbReference type="PANTHER" id="PTHR32170">
    <property type="entry name" value="PROTEASOME ACTIVATOR COMPLEX SUBUNIT 4"/>
    <property type="match status" value="1"/>
</dbReference>
<dbReference type="GO" id="GO:0005829">
    <property type="term" value="C:cytosol"/>
    <property type="evidence" value="ECO:0007669"/>
    <property type="project" value="TreeGrafter"/>
</dbReference>
<dbReference type="InterPro" id="IPR011989">
    <property type="entry name" value="ARM-like"/>
</dbReference>
<evidence type="ECO:0000256" key="3">
    <source>
        <dbReference type="ARBA" id="ARBA00005739"/>
    </source>
</evidence>
<dbReference type="EMBL" id="JAOPGA020001573">
    <property type="protein sequence ID" value="KAL0489595.1"/>
    <property type="molecule type" value="Genomic_DNA"/>
</dbReference>
<name>A0AAW2ZJD4_9EUKA</name>
<dbReference type="InterPro" id="IPR016024">
    <property type="entry name" value="ARM-type_fold"/>
</dbReference>
<dbReference type="Pfam" id="PF23096">
    <property type="entry name" value="HEAT_PSME4"/>
    <property type="match status" value="1"/>
</dbReference>
<gene>
    <name evidence="12" type="ORF">AKO1_010583</name>
</gene>
<dbReference type="GO" id="GO:0016504">
    <property type="term" value="F:peptidase activator activity"/>
    <property type="evidence" value="ECO:0007669"/>
    <property type="project" value="InterPro"/>
</dbReference>
<dbReference type="GO" id="GO:0006281">
    <property type="term" value="P:DNA repair"/>
    <property type="evidence" value="ECO:0007669"/>
    <property type="project" value="UniProtKB-KW"/>
</dbReference>
<evidence type="ECO:0000259" key="10">
    <source>
        <dbReference type="Pfam" id="PF16507"/>
    </source>
</evidence>
<evidence type="ECO:0000313" key="12">
    <source>
        <dbReference type="EMBL" id="KAL0489595.1"/>
    </source>
</evidence>
<dbReference type="Gene3D" id="1.25.10.10">
    <property type="entry name" value="Leucine-rich Repeat Variant"/>
    <property type="match status" value="1"/>
</dbReference>
<feature type="domain" description="Proteasome activator Blm10 middle HEAT repeats region" evidence="10">
    <location>
        <begin position="522"/>
        <end position="813"/>
    </location>
</feature>
<dbReference type="Pfam" id="PF11919">
    <property type="entry name" value="PSME4_C"/>
    <property type="match status" value="1"/>
</dbReference>
<dbReference type="InterPro" id="IPR021843">
    <property type="entry name" value="PSME4_C"/>
</dbReference>
<dbReference type="Proteomes" id="UP001431209">
    <property type="component" value="Unassembled WGS sequence"/>
</dbReference>
<comment type="similarity">
    <text evidence="3">Belongs to the BLM10 family.</text>
</comment>
<dbReference type="GO" id="GO:0000502">
    <property type="term" value="C:proteasome complex"/>
    <property type="evidence" value="ECO:0007669"/>
    <property type="project" value="UniProtKB-KW"/>
</dbReference>
<evidence type="ECO:0000256" key="8">
    <source>
        <dbReference type="ARBA" id="ARBA00023242"/>
    </source>
</evidence>
<keyword evidence="6" id="KW-0227">DNA damage</keyword>
<evidence type="ECO:0000259" key="9">
    <source>
        <dbReference type="Pfam" id="PF11919"/>
    </source>
</evidence>